<dbReference type="RefSeq" id="WP_326839812.1">
    <property type="nucleotide sequence ID" value="NZ_SVNY01000001.1"/>
</dbReference>
<dbReference type="EMBL" id="SVNY01000001">
    <property type="protein sequence ID" value="MBE6832288.1"/>
    <property type="molecule type" value="Genomic_DNA"/>
</dbReference>
<comment type="caution">
    <text evidence="1">The sequence shown here is derived from an EMBL/GenBank/DDBJ whole genome shotgun (WGS) entry which is preliminary data.</text>
</comment>
<evidence type="ECO:0000313" key="2">
    <source>
        <dbReference type="Proteomes" id="UP000754750"/>
    </source>
</evidence>
<dbReference type="InterPro" id="IPR025466">
    <property type="entry name" value="DUF4317"/>
</dbReference>
<dbReference type="Proteomes" id="UP000754750">
    <property type="component" value="Unassembled WGS sequence"/>
</dbReference>
<protein>
    <submittedName>
        <fullName evidence="1">DUF4317 domain-containing protein</fullName>
    </submittedName>
</protein>
<proteinExistence type="predicted"/>
<accession>A0A928Q1W2</accession>
<name>A0A928Q1W2_9FIRM</name>
<dbReference type="Pfam" id="PF14199">
    <property type="entry name" value="DUF4317"/>
    <property type="match status" value="1"/>
</dbReference>
<gene>
    <name evidence="1" type="ORF">E7512_01670</name>
</gene>
<organism evidence="1 2">
    <name type="scientific">Faecalispora sporosphaeroides</name>
    <dbReference type="NCBI Taxonomy" id="1549"/>
    <lineage>
        <taxon>Bacteria</taxon>
        <taxon>Bacillati</taxon>
        <taxon>Bacillota</taxon>
        <taxon>Clostridia</taxon>
        <taxon>Eubacteriales</taxon>
        <taxon>Oscillospiraceae</taxon>
        <taxon>Faecalispora</taxon>
    </lineage>
</organism>
<dbReference type="AlphaFoldDB" id="A0A928Q1W2"/>
<evidence type="ECO:0000313" key="1">
    <source>
        <dbReference type="EMBL" id="MBE6832288.1"/>
    </source>
</evidence>
<reference evidence="1" key="1">
    <citation type="submission" date="2019-04" db="EMBL/GenBank/DDBJ databases">
        <title>Evolution of Biomass-Degrading Anaerobic Consortia Revealed by Metagenomics.</title>
        <authorList>
            <person name="Peng X."/>
        </authorList>
    </citation>
    <scope>NUCLEOTIDE SEQUENCE</scope>
    <source>
        <strain evidence="1">SIG551</strain>
    </source>
</reference>
<sequence length="376" mass="42846">MNEKEVSEIRRRFRVEKNNIRSIRGCYVNGQGDIISKFNQSVALMPQEEAENFLSILKKTLSGTLNKNLINLEFSTQQVVDSEEHRLLMALKDSSLKEEDTIHRFFQNVIRSITLDENYLILLTHDTYDVPFRSKDGQTQDDNSTEVYSYILCSICPVKPTKPVLGYYVSENTFRNCTTDWAVSPPKLGFLFPAFDDRSANIYSALYYVQDSSETYAQFVDTVFHCDVPMPAAEQKEAFQSILCESLERECDFDTVCAVQEQLKNLIEEHKANREEIPLTVSKGHVARILETQGVSKEHIERFEKQFDEQFGPETNLSPKNLVETNQLVVTAPNVKIQVGGDGDHLVETRVINGVKYIMIRAEDGVEVNGVPVHIT</sequence>